<evidence type="ECO:0000256" key="1">
    <source>
        <dbReference type="SAM" id="MobiDB-lite"/>
    </source>
</evidence>
<evidence type="ECO:0000313" key="3">
    <source>
        <dbReference type="EMBL" id="KAJ4481935.1"/>
    </source>
</evidence>
<feature type="domain" description="TERF2-interacting telomeric protein 1 Myb" evidence="2">
    <location>
        <begin position="9"/>
        <end position="64"/>
    </location>
</feature>
<dbReference type="CDD" id="cd11655">
    <property type="entry name" value="rap1_myb-like"/>
    <property type="match status" value="1"/>
</dbReference>
<dbReference type="Proteomes" id="UP001150266">
    <property type="component" value="Unassembled WGS sequence"/>
</dbReference>
<dbReference type="Pfam" id="PF08914">
    <property type="entry name" value="Myb_Rap1"/>
    <property type="match status" value="1"/>
</dbReference>
<feature type="region of interest" description="Disordered" evidence="1">
    <location>
        <begin position="82"/>
        <end position="214"/>
    </location>
</feature>
<feature type="compositionally biased region" description="Basic and acidic residues" evidence="1">
    <location>
        <begin position="126"/>
        <end position="145"/>
    </location>
</feature>
<proteinExistence type="predicted"/>
<gene>
    <name evidence="3" type="ORF">J3R30DRAFT_3699241</name>
</gene>
<comment type="caution">
    <text evidence="3">The sequence shown here is derived from an EMBL/GenBank/DDBJ whole genome shotgun (WGS) entry which is preliminary data.</text>
</comment>
<feature type="compositionally biased region" description="Low complexity" evidence="1">
    <location>
        <begin position="282"/>
        <end position="311"/>
    </location>
</feature>
<protein>
    <recommendedName>
        <fullName evidence="2">TERF2-interacting telomeric protein 1 Myb domain-containing protein</fullName>
    </recommendedName>
</protein>
<feature type="region of interest" description="Disordered" evidence="1">
    <location>
        <begin position="281"/>
        <end position="317"/>
    </location>
</feature>
<sequence length="566" mass="63238">MAPGGRTNFSPEDDAHLVEYLAEYNQGRKGNKLYHQLVDNPDQFPWAKRHTWQAWRHRYMRDTDDLDRRIHVQQKRNLITLFEDTQNEASTSRNSPPAQESPAHSTVGSPRLHKRKATPTNQSNIQEKRPRVDVSYRDRPCKDHDSEEDFEAEDLSRRVRLSEGPSCVHPKTLHKIKESNHKDNPHSVHQRSSSTFNPPKGPNNMKKDDSSLYRQRDPCESGIRLRKDCRIERISEWAIAEDEVDDEEGDAVGHILLSPSNTSMPKGADLLPDTGLIELTSHKPSLTSTSSTTFTASSSNRKQSASSSSTSQPTWLSANDQSRLIDTTVKRLSDRYDFPPEYVLRVWKETGDLEEAESILKVLGNVANGMLRKYSSRRPSPNSGTSNGSMGNREYKEVPVTSTPTAAGVRAQQYTSSGSDTSAVRNPSRLRESFSVNSLQTHPTQTIPSLLFSGINLHDSTDASSNGTPATNQATNIVSQARDNTPPPPSEPTSSTTGHLLTLTETEPPEISDADVLWPPKLQKVYSAISSPDSKRVLREFWNSYGEDFVQVESTLNENLQVGLIS</sequence>
<feature type="compositionally biased region" description="Basic and acidic residues" evidence="1">
    <location>
        <begin position="175"/>
        <end position="186"/>
    </location>
</feature>
<evidence type="ECO:0000313" key="4">
    <source>
        <dbReference type="Proteomes" id="UP001150266"/>
    </source>
</evidence>
<organism evidence="3 4">
    <name type="scientific">Lentinula aciculospora</name>
    <dbReference type="NCBI Taxonomy" id="153920"/>
    <lineage>
        <taxon>Eukaryota</taxon>
        <taxon>Fungi</taxon>
        <taxon>Dikarya</taxon>
        <taxon>Basidiomycota</taxon>
        <taxon>Agaricomycotina</taxon>
        <taxon>Agaricomycetes</taxon>
        <taxon>Agaricomycetidae</taxon>
        <taxon>Agaricales</taxon>
        <taxon>Marasmiineae</taxon>
        <taxon>Omphalotaceae</taxon>
        <taxon>Lentinula</taxon>
    </lineage>
</organism>
<feature type="compositionally biased region" description="Polar residues" evidence="1">
    <location>
        <begin position="83"/>
        <end position="108"/>
    </location>
</feature>
<dbReference type="InterPro" id="IPR009057">
    <property type="entry name" value="Homeodomain-like_sf"/>
</dbReference>
<feature type="compositionally biased region" description="Polar residues" evidence="1">
    <location>
        <begin position="377"/>
        <end position="390"/>
    </location>
</feature>
<dbReference type="EMBL" id="JAOTPV010000005">
    <property type="protein sequence ID" value="KAJ4481935.1"/>
    <property type="molecule type" value="Genomic_DNA"/>
</dbReference>
<reference evidence="3" key="1">
    <citation type="submission" date="2022-08" db="EMBL/GenBank/DDBJ databases">
        <title>A Global Phylogenomic Analysis of the Shiitake Genus Lentinula.</title>
        <authorList>
            <consortium name="DOE Joint Genome Institute"/>
            <person name="Sierra-Patev S."/>
            <person name="Min B."/>
            <person name="Naranjo-Ortiz M."/>
            <person name="Looney B."/>
            <person name="Konkel Z."/>
            <person name="Slot J.C."/>
            <person name="Sakamoto Y."/>
            <person name="Steenwyk J.L."/>
            <person name="Rokas A."/>
            <person name="Carro J."/>
            <person name="Camarero S."/>
            <person name="Ferreira P."/>
            <person name="Molpeceres G."/>
            <person name="Ruiz-Duenas F.J."/>
            <person name="Serrano A."/>
            <person name="Henrissat B."/>
            <person name="Drula E."/>
            <person name="Hughes K.W."/>
            <person name="Mata J.L."/>
            <person name="Ishikawa N.K."/>
            <person name="Vargas-Isla R."/>
            <person name="Ushijima S."/>
            <person name="Smith C.A."/>
            <person name="Ahrendt S."/>
            <person name="Andreopoulos W."/>
            <person name="He G."/>
            <person name="Labutti K."/>
            <person name="Lipzen A."/>
            <person name="Ng V."/>
            <person name="Riley R."/>
            <person name="Sandor L."/>
            <person name="Barry K."/>
            <person name="Martinez A.T."/>
            <person name="Xiao Y."/>
            <person name="Gibbons J.G."/>
            <person name="Terashima K."/>
            <person name="Grigoriev I.V."/>
            <person name="Hibbett D.S."/>
        </authorList>
    </citation>
    <scope>NUCLEOTIDE SEQUENCE</scope>
    <source>
        <strain evidence="3">JLM2183</strain>
    </source>
</reference>
<feature type="region of interest" description="Disordered" evidence="1">
    <location>
        <begin position="373"/>
        <end position="395"/>
    </location>
</feature>
<accession>A0A9W9AHE5</accession>
<dbReference type="OrthoDB" id="435460at2759"/>
<dbReference type="Gene3D" id="1.10.10.60">
    <property type="entry name" value="Homeodomain-like"/>
    <property type="match status" value="1"/>
</dbReference>
<name>A0A9W9AHE5_9AGAR</name>
<feature type="region of interest" description="Disordered" evidence="1">
    <location>
        <begin position="479"/>
        <end position="498"/>
    </location>
</feature>
<feature type="compositionally biased region" description="Basic and acidic residues" evidence="1">
    <location>
        <begin position="205"/>
        <end position="214"/>
    </location>
</feature>
<dbReference type="AlphaFoldDB" id="A0A9W9AHE5"/>
<keyword evidence="4" id="KW-1185">Reference proteome</keyword>
<evidence type="ECO:0000259" key="2">
    <source>
        <dbReference type="Pfam" id="PF08914"/>
    </source>
</evidence>
<dbReference type="InterPro" id="IPR015010">
    <property type="entry name" value="TERF2IP_Myb"/>
</dbReference>
<dbReference type="SUPFAM" id="SSF46689">
    <property type="entry name" value="Homeodomain-like"/>
    <property type="match status" value="1"/>
</dbReference>